<protein>
    <submittedName>
        <fullName evidence="1">Uncharacterized protein</fullName>
    </submittedName>
</protein>
<keyword evidence="2" id="KW-1185">Reference proteome</keyword>
<comment type="caution">
    <text evidence="1">The sequence shown here is derived from an EMBL/GenBank/DDBJ whole genome shotgun (WGS) entry which is preliminary data.</text>
</comment>
<evidence type="ECO:0000313" key="2">
    <source>
        <dbReference type="Proteomes" id="UP001430953"/>
    </source>
</evidence>
<dbReference type="Proteomes" id="UP001430953">
    <property type="component" value="Unassembled WGS sequence"/>
</dbReference>
<dbReference type="AlphaFoldDB" id="A0AAW2F7T9"/>
<dbReference type="EMBL" id="JADYXP020000013">
    <property type="protein sequence ID" value="KAL0111145.1"/>
    <property type="molecule type" value="Genomic_DNA"/>
</dbReference>
<accession>A0AAW2F7T9</accession>
<proteinExistence type="predicted"/>
<gene>
    <name evidence="1" type="ORF">PUN28_012809</name>
</gene>
<sequence length="76" mass="8759">MIHRVNQTDVPYRRTSSAILKPKASKAHACVTYDGTLFKFNRCFILRAGMHPRIWHFPRFNADSDTQNAKSTICYG</sequence>
<evidence type="ECO:0000313" key="1">
    <source>
        <dbReference type="EMBL" id="KAL0111145.1"/>
    </source>
</evidence>
<name>A0AAW2F7T9_9HYME</name>
<organism evidence="1 2">
    <name type="scientific">Cardiocondyla obscurior</name>
    <dbReference type="NCBI Taxonomy" id="286306"/>
    <lineage>
        <taxon>Eukaryota</taxon>
        <taxon>Metazoa</taxon>
        <taxon>Ecdysozoa</taxon>
        <taxon>Arthropoda</taxon>
        <taxon>Hexapoda</taxon>
        <taxon>Insecta</taxon>
        <taxon>Pterygota</taxon>
        <taxon>Neoptera</taxon>
        <taxon>Endopterygota</taxon>
        <taxon>Hymenoptera</taxon>
        <taxon>Apocrita</taxon>
        <taxon>Aculeata</taxon>
        <taxon>Formicoidea</taxon>
        <taxon>Formicidae</taxon>
        <taxon>Myrmicinae</taxon>
        <taxon>Cardiocondyla</taxon>
    </lineage>
</organism>
<reference evidence="1 2" key="1">
    <citation type="submission" date="2023-03" db="EMBL/GenBank/DDBJ databases">
        <title>High recombination rates correlate with genetic variation in Cardiocondyla obscurior ants.</title>
        <authorList>
            <person name="Errbii M."/>
        </authorList>
    </citation>
    <scope>NUCLEOTIDE SEQUENCE [LARGE SCALE GENOMIC DNA]</scope>
    <source>
        <strain evidence="1">Alpha-2009</strain>
        <tissue evidence="1">Whole body</tissue>
    </source>
</reference>